<keyword evidence="4" id="KW-1185">Reference proteome</keyword>
<keyword evidence="1" id="KW-0175">Coiled coil</keyword>
<sequence>MKLRIGPIAASIAISVLVLFGGWFLYRQWAIERPLENIVKSVDGVNQVKMDIKPDELALKLSLKPGTDLGALVRQIEQNGKEQIGNRTLKLDVEDHSSPALDQLWENALFTVAQAMENKQYTQITAALKQMEQENDQLTATAEMDEKNVYITLTDGKHSKFVILPRTPERMGVWPNA</sequence>
<name>A0A9X1XW19_9BACL</name>
<protein>
    <submittedName>
        <fullName evidence="3">Uncharacterized protein</fullName>
    </submittedName>
</protein>
<evidence type="ECO:0000256" key="1">
    <source>
        <dbReference type="SAM" id="Coils"/>
    </source>
</evidence>
<proteinExistence type="predicted"/>
<dbReference type="Proteomes" id="UP001139534">
    <property type="component" value="Unassembled WGS sequence"/>
</dbReference>
<gene>
    <name evidence="3" type="ORF">M0651_04285</name>
</gene>
<evidence type="ECO:0000313" key="4">
    <source>
        <dbReference type="Proteomes" id="UP001139534"/>
    </source>
</evidence>
<keyword evidence="2" id="KW-1133">Transmembrane helix</keyword>
<reference evidence="3" key="1">
    <citation type="submission" date="2022-04" db="EMBL/GenBank/DDBJ databases">
        <authorList>
            <person name="Seo M.-J."/>
        </authorList>
    </citation>
    <scope>NUCLEOTIDE SEQUENCE</scope>
    <source>
        <strain evidence="3">MBLB2552</strain>
    </source>
</reference>
<accession>A0A9X1XW19</accession>
<keyword evidence="2" id="KW-0812">Transmembrane</keyword>
<dbReference type="RefSeq" id="WP_248550590.1">
    <property type="nucleotide sequence ID" value="NZ_JALPRK010000002.1"/>
</dbReference>
<dbReference type="EMBL" id="JALPRK010000002">
    <property type="protein sequence ID" value="MCK8486389.1"/>
    <property type="molecule type" value="Genomic_DNA"/>
</dbReference>
<keyword evidence="2" id="KW-0472">Membrane</keyword>
<feature type="transmembrane region" description="Helical" evidence="2">
    <location>
        <begin position="6"/>
        <end position="26"/>
    </location>
</feature>
<comment type="caution">
    <text evidence="3">The sequence shown here is derived from an EMBL/GenBank/DDBJ whole genome shotgun (WGS) entry which is preliminary data.</text>
</comment>
<evidence type="ECO:0000313" key="3">
    <source>
        <dbReference type="EMBL" id="MCK8486389.1"/>
    </source>
</evidence>
<organism evidence="3 4">
    <name type="scientific">Paenibacillus mellifer</name>
    <dbReference type="NCBI Taxonomy" id="2937794"/>
    <lineage>
        <taxon>Bacteria</taxon>
        <taxon>Bacillati</taxon>
        <taxon>Bacillota</taxon>
        <taxon>Bacilli</taxon>
        <taxon>Bacillales</taxon>
        <taxon>Paenibacillaceae</taxon>
        <taxon>Paenibacillus</taxon>
    </lineage>
</organism>
<feature type="coiled-coil region" evidence="1">
    <location>
        <begin position="121"/>
        <end position="148"/>
    </location>
</feature>
<dbReference type="AlphaFoldDB" id="A0A9X1XW19"/>
<evidence type="ECO:0000256" key="2">
    <source>
        <dbReference type="SAM" id="Phobius"/>
    </source>
</evidence>